<dbReference type="PANTHER" id="PTHR43844:SF1">
    <property type="entry name" value="METHIONINE SYNTHASE"/>
    <property type="match status" value="1"/>
</dbReference>
<dbReference type="PANTHER" id="PTHR43844">
    <property type="entry name" value="METHIONINE SYNTHASE"/>
    <property type="match status" value="1"/>
</dbReference>
<dbReference type="Proteomes" id="UP001276659">
    <property type="component" value="Unassembled WGS sequence"/>
</dbReference>
<organism evidence="2 3">
    <name type="scientific">Lepraria neglecta</name>
    <dbReference type="NCBI Taxonomy" id="209136"/>
    <lineage>
        <taxon>Eukaryota</taxon>
        <taxon>Fungi</taxon>
        <taxon>Dikarya</taxon>
        <taxon>Ascomycota</taxon>
        <taxon>Pezizomycotina</taxon>
        <taxon>Lecanoromycetes</taxon>
        <taxon>OSLEUM clade</taxon>
        <taxon>Lecanoromycetidae</taxon>
        <taxon>Lecanorales</taxon>
        <taxon>Lecanorineae</taxon>
        <taxon>Stereocaulaceae</taxon>
        <taxon>Lepraria</taxon>
    </lineage>
</organism>
<dbReference type="InterPro" id="IPR038071">
    <property type="entry name" value="UROD/MetE-like_sf"/>
</dbReference>
<sequence length="1097" mass="117397">MYISNLKTIASIYLSLATFSQAQVNLSPIDTATCAGQGSTGTATFSSDMTIATGSQRIPAGNFWTQEGAIWVFDTNTPGIQFSDLAIPGGGPSDDVPAIDTSALKLDNSKTKWTLAAPTVSGAMEEDIVWQAATPTAAGKYRRDIFKRQAPAGSYHLIISGEVPCTANPSLVAPSKATPSGSNPTIASQCSAKAISTNQAVWTQYGVASYISSVLESAAPAPTAPQVNAAQVLKDDVGAANLYQYTNPCQQILCSDVNDASTGANIVVQRYEAYSAFINFSNYFNDLYNTLFNAGTIGLGDTSTIVSTFFTNPKPDVTWNEIVGLITPFLGIGFGAVKSVAGSTASGVISGILGSAASVQAANAGPVVDERFTEYFANIQAFAVAYLQATSNGIQTAAEKFIGNASASLWTSTEGGNTPIMLDGSWVDNDFTEGVQNAMLSSFIKIISYKSINFAWNDSETFIIWVPYGTNIKDDTGTLTTIDASYCTENLQGSDGDKILTVCDVSNGMARIFNQNGGLPSLSATPQGWNANYQVWTGETFSTSDVIRGSVASWLKGNFEYDISRQFSSLLNGGNIDASALEGLQISQSTAGYFNIPVCRVLDLRSFPPSNANNQEFKDVMCGCNRPSATGGVPGNKDLFVDHVAVKVKGYVDPNAGCVESQLGLIGSDGIISSDERQDLGPFRTFKHPFRTLGPFLDPTIVNEQPRFSTTDPKMPIPTEVVGSLPRPQYLQKAYADYDAGTIKQDELIKTQDKAAEDSVQKMSQTGEVLLTDGEQRASSFATYPIIDTLGGAGLASNLAADGQYFAIFDDGHHRQLPRLTSGPLKYKTYAYDNFKKSVGYSKGTGHSMKTAVIAPSMLYLLYPLNGTVEGYPKEKFVEDLVAECEKDIRGCFEAGAERVSIDFTEGRLASKKDPRNPWTGADLLKTFVDLNNKVLAKISAKERENIGIHTCPGGDCDSVHSSEVPYSNLLPSLFAMNAGYFLIQLASEKDKTSIYQQIGKSIRRDANGVKQVAFIGVTNPLNPEVETAEQVAGDLVEAAKYISKDQLGATDDCGFSPFSIDVKPKHGSPDFAREVAMKKIKARVEGARMASEKLGI</sequence>
<dbReference type="Gene3D" id="3.20.20.210">
    <property type="match status" value="1"/>
</dbReference>
<proteinExistence type="predicted"/>
<dbReference type="SUPFAM" id="SSF51726">
    <property type="entry name" value="UROD/MetE-like"/>
    <property type="match status" value="1"/>
</dbReference>
<comment type="caution">
    <text evidence="2">The sequence shown here is derived from an EMBL/GenBank/DDBJ whole genome shotgun (WGS) entry which is preliminary data.</text>
</comment>
<evidence type="ECO:0000313" key="2">
    <source>
        <dbReference type="EMBL" id="KAK3171553.1"/>
    </source>
</evidence>
<evidence type="ECO:0008006" key="4">
    <source>
        <dbReference type="Google" id="ProtNLM"/>
    </source>
</evidence>
<dbReference type="EMBL" id="JASNWA010000008">
    <property type="protein sequence ID" value="KAK3171553.1"/>
    <property type="molecule type" value="Genomic_DNA"/>
</dbReference>
<keyword evidence="1" id="KW-0732">Signal</keyword>
<accession>A0AAE0DLM7</accession>
<evidence type="ECO:0000313" key="3">
    <source>
        <dbReference type="Proteomes" id="UP001276659"/>
    </source>
</evidence>
<dbReference type="AlphaFoldDB" id="A0AAE0DLM7"/>
<feature type="chain" id="PRO_5041964691" description="Cobalamin-independent methionine synthase MetE C-terminal/archaeal domain-containing protein" evidence="1">
    <location>
        <begin position="23"/>
        <end position="1097"/>
    </location>
</feature>
<name>A0AAE0DLM7_9LECA</name>
<gene>
    <name evidence="2" type="ORF">OEA41_003637</name>
</gene>
<protein>
    <recommendedName>
        <fullName evidence="4">Cobalamin-independent methionine synthase MetE C-terminal/archaeal domain-containing protein</fullName>
    </recommendedName>
</protein>
<feature type="signal peptide" evidence="1">
    <location>
        <begin position="1"/>
        <end position="22"/>
    </location>
</feature>
<reference evidence="2" key="1">
    <citation type="submission" date="2022-11" db="EMBL/GenBank/DDBJ databases">
        <title>Chromosomal genome sequence assembly and mating type (MAT) locus characterization of the leprose asexual lichenized fungus Lepraria neglecta (Nyl.) Erichsen.</title>
        <authorList>
            <person name="Allen J.L."/>
            <person name="Pfeffer B."/>
        </authorList>
    </citation>
    <scope>NUCLEOTIDE SEQUENCE</scope>
    <source>
        <strain evidence="2">Allen 5258</strain>
    </source>
</reference>
<keyword evidence="3" id="KW-1185">Reference proteome</keyword>
<evidence type="ECO:0000256" key="1">
    <source>
        <dbReference type="SAM" id="SignalP"/>
    </source>
</evidence>